<dbReference type="InterPro" id="IPR016164">
    <property type="entry name" value="FAD-linked_Oxase-like_C"/>
</dbReference>
<dbReference type="InterPro" id="IPR006094">
    <property type="entry name" value="Oxid_FAD_bind_N"/>
</dbReference>
<dbReference type="Pfam" id="PF01565">
    <property type="entry name" value="FAD_binding_4"/>
    <property type="match status" value="1"/>
</dbReference>
<evidence type="ECO:0000256" key="3">
    <source>
        <dbReference type="ARBA" id="ARBA00022630"/>
    </source>
</evidence>
<comment type="catalytic activity">
    <reaction evidence="10">
        <text>(R)-2-hydroxyglutarate + A = 2-oxoglutarate + AH2</text>
        <dbReference type="Rhea" id="RHEA:38295"/>
        <dbReference type="ChEBI" id="CHEBI:13193"/>
        <dbReference type="ChEBI" id="CHEBI:15801"/>
        <dbReference type="ChEBI" id="CHEBI:16810"/>
        <dbReference type="ChEBI" id="CHEBI:17499"/>
        <dbReference type="EC" id="1.1.99.39"/>
    </reaction>
    <physiologicalReaction direction="left-to-right" evidence="10">
        <dbReference type="Rhea" id="RHEA:38296"/>
    </physiologicalReaction>
</comment>
<dbReference type="EC" id="1.1.99.39" evidence="9"/>
<protein>
    <recommendedName>
        <fullName evidence="12">D-2-hydroxyglutarate dehydrogenase</fullName>
        <ecNumber evidence="9">1.1.99.39</ecNumber>
    </recommendedName>
</protein>
<keyword evidence="6 14" id="KW-0560">Oxidoreductase</keyword>
<evidence type="ECO:0000256" key="4">
    <source>
        <dbReference type="ARBA" id="ARBA00022723"/>
    </source>
</evidence>
<evidence type="ECO:0000256" key="2">
    <source>
        <dbReference type="ARBA" id="ARBA00022485"/>
    </source>
</evidence>
<dbReference type="InterPro" id="IPR017900">
    <property type="entry name" value="4Fe4S_Fe_S_CS"/>
</dbReference>
<dbReference type="GO" id="GO:0004458">
    <property type="term" value="F:D-lactate dehydrogenase (cytochrome) activity"/>
    <property type="evidence" value="ECO:0007669"/>
    <property type="project" value="TreeGrafter"/>
</dbReference>
<comment type="similarity">
    <text evidence="11">In the N-terminal section; belongs to the FAD-binding oxidoreductase/transferase type 4 family.</text>
</comment>
<gene>
    <name evidence="14" type="ORF">ADINL_1654</name>
</gene>
<proteinExistence type="inferred from homology"/>
<keyword evidence="5" id="KW-0274">FAD</keyword>
<evidence type="ECO:0000313" key="14">
    <source>
        <dbReference type="EMBL" id="KDE40017.1"/>
    </source>
</evidence>
<dbReference type="Gene3D" id="3.30.465.10">
    <property type="match status" value="1"/>
</dbReference>
<evidence type="ECO:0000256" key="5">
    <source>
        <dbReference type="ARBA" id="ARBA00022827"/>
    </source>
</evidence>
<name>A0A063Y6H7_9GAMM</name>
<keyword evidence="15" id="KW-1185">Reference proteome</keyword>
<keyword evidence="2" id="KW-0004">4Fe-4S</keyword>
<comment type="cofactor">
    <cofactor evidence="1">
        <name>FAD</name>
        <dbReference type="ChEBI" id="CHEBI:57692"/>
    </cofactor>
</comment>
<comment type="caution">
    <text evidence="14">The sequence shown here is derived from an EMBL/GenBank/DDBJ whole genome shotgun (WGS) entry which is preliminary data.</text>
</comment>
<dbReference type="InterPro" id="IPR016169">
    <property type="entry name" value="FAD-bd_PCMH_sub2"/>
</dbReference>
<dbReference type="GO" id="GO:0051539">
    <property type="term" value="F:4 iron, 4 sulfur cluster binding"/>
    <property type="evidence" value="ECO:0007669"/>
    <property type="project" value="UniProtKB-KW"/>
</dbReference>
<keyword evidence="3" id="KW-0285">Flavoprotein</keyword>
<evidence type="ECO:0000259" key="13">
    <source>
        <dbReference type="PROSITE" id="PS51387"/>
    </source>
</evidence>
<dbReference type="FunFam" id="3.30.70.2740:FF:000003">
    <property type="entry name" value="Oxidoreductase, FAD-binding, putative"/>
    <property type="match status" value="1"/>
</dbReference>
<evidence type="ECO:0000256" key="7">
    <source>
        <dbReference type="ARBA" id="ARBA00023004"/>
    </source>
</evidence>
<dbReference type="PANTHER" id="PTHR11748">
    <property type="entry name" value="D-LACTATE DEHYDROGENASE"/>
    <property type="match status" value="1"/>
</dbReference>
<evidence type="ECO:0000256" key="11">
    <source>
        <dbReference type="ARBA" id="ARBA00060924"/>
    </source>
</evidence>
<evidence type="ECO:0000313" key="15">
    <source>
        <dbReference type="Proteomes" id="UP000027318"/>
    </source>
</evidence>
<dbReference type="GO" id="GO:0051990">
    <property type="term" value="F:(R)-2-hydroxyglutarate dehydrogenase activity"/>
    <property type="evidence" value="ECO:0007669"/>
    <property type="project" value="UniProtKB-EC"/>
</dbReference>
<keyword evidence="8" id="KW-0411">Iron-sulfur</keyword>
<dbReference type="Gene3D" id="3.30.70.2740">
    <property type="match status" value="1"/>
</dbReference>
<dbReference type="InterPro" id="IPR036318">
    <property type="entry name" value="FAD-bd_PCMH-like_sf"/>
</dbReference>
<dbReference type="AlphaFoldDB" id="A0A063Y6H7"/>
<sequence length="1018" mass="114059">MIPRLAELNPVQTLYLDFLDTLKHQGFEGDLNPDYANRIVLATDNSIYQVLPQGVLYPKNTEDLVRIARLADQLRFHNVVLSARGGGTGTNGQSLTDGLIVDCSKYMNRILEINPDERWVRVQGGVVKDQLNKALKPYGLFFAPELSTSNRATIGGMINTDASGQGSVLYGKTRDHVLALKSVLLGGECWDSKAISDEELAVHQQREGRIGEIHRVVNQIFTDCKAQIDSCFPKLNRCLTGYDLAHIRDESGRFNLNSLLCGAEGSLAFIAEAKLNVLPIPKYAALVNVKYDSFESSLRDAKALMDWQPTSIETIDSKVLNLAMGDIVWDSVRDYFPQEEGEPTIRGINLIEYTSDDEQDLKAKVEALCQHLTQIKGQAGKSFGYSVVYGAAEINKVWAMRKKAVGLLGNAQGDKRPVAFVEDTAVPPENLADFIMEFRKVLDDRGLAYGMFGHVDAGVLHVRPALDMKDPEQEKMVREITDQVVVLTQKYKGLLWGEHGKGVRSEYAPEFFGELYPQLQRIKALFDPRNQMNPGKIATPSTVEGAQLLKIDQVPMRGQHDRQIPVDVRQTYDSAMHCNGNGACFNYDPQDAMCPSWKGTRQRIHSPKGRSSLIREWLKLMSQRGTDLNQEAKQVRETGFLTRLPKRLINTVRRDRGEYDFSNEVHEAMMGCLACKSCVGQCPIKVNVPDFRARFLEVYYGRYMRPVKDYLVGSLEFMIPALSRFPQPYNWAMQNPFIRAVMKRFAGMVDSPVICRHSLRQGLIERSVEFASVESIGRLTAAQRQRSVIIVQDAFTSYFETQLVLDLVDLLGRLGFNVMVAPFMPNGKPLHVHGFMKAFNKAAEKNAQMLKDLESSGIPLIGIDPSMTLTYRSEYKDIGDDLPKVQLIQEWLVDALKAFPVKGETTQHTFKLMAHCTEKTNAAPSIRQWQEVFAALGQKLEILATGCCGMSGTFGHETQNYALSKEIYALSWSEIVNSPAHRGQLLATGYSCRSQVKRLDNQQLLHPVQALLGVVQTL</sequence>
<dbReference type="PROSITE" id="PS00198">
    <property type="entry name" value="4FE4S_FER_1"/>
    <property type="match status" value="1"/>
</dbReference>
<dbReference type="Pfam" id="PF02913">
    <property type="entry name" value="FAD-oxidase_C"/>
    <property type="match status" value="1"/>
</dbReference>
<dbReference type="Proteomes" id="UP000027318">
    <property type="component" value="Unassembled WGS sequence"/>
</dbReference>
<organism evidence="14 15">
    <name type="scientific">Nitrincola lacisaponensis</name>
    <dbReference type="NCBI Taxonomy" id="267850"/>
    <lineage>
        <taxon>Bacteria</taxon>
        <taxon>Pseudomonadati</taxon>
        <taxon>Pseudomonadota</taxon>
        <taxon>Gammaproteobacteria</taxon>
        <taxon>Oceanospirillales</taxon>
        <taxon>Oceanospirillaceae</taxon>
        <taxon>Nitrincola</taxon>
    </lineage>
</organism>
<dbReference type="GO" id="GO:1903457">
    <property type="term" value="P:lactate catabolic process"/>
    <property type="evidence" value="ECO:0007669"/>
    <property type="project" value="TreeGrafter"/>
</dbReference>
<evidence type="ECO:0000256" key="8">
    <source>
        <dbReference type="ARBA" id="ARBA00023014"/>
    </source>
</evidence>
<evidence type="ECO:0000256" key="10">
    <source>
        <dbReference type="ARBA" id="ARBA00051291"/>
    </source>
</evidence>
<dbReference type="RefSeq" id="WP_036546228.1">
    <property type="nucleotide sequence ID" value="NZ_JMSZ01000021.1"/>
</dbReference>
<keyword evidence="4" id="KW-0479">Metal-binding</keyword>
<dbReference type="PROSITE" id="PS51387">
    <property type="entry name" value="FAD_PCMH"/>
    <property type="match status" value="1"/>
</dbReference>
<dbReference type="SUPFAM" id="SSF46548">
    <property type="entry name" value="alpha-helical ferredoxin"/>
    <property type="match status" value="1"/>
</dbReference>
<evidence type="ECO:0000256" key="9">
    <source>
        <dbReference type="ARBA" id="ARBA00039003"/>
    </source>
</evidence>
<dbReference type="PANTHER" id="PTHR11748:SF119">
    <property type="entry name" value="D-2-HYDROXYGLUTARATE DEHYDROGENASE"/>
    <property type="match status" value="1"/>
</dbReference>
<dbReference type="OrthoDB" id="9811557at2"/>
<dbReference type="PATRIC" id="fig|267850.7.peg.1632"/>
<dbReference type="GO" id="GO:0046872">
    <property type="term" value="F:metal ion binding"/>
    <property type="evidence" value="ECO:0007669"/>
    <property type="project" value="UniProtKB-KW"/>
</dbReference>
<feature type="domain" description="FAD-binding PCMH-type" evidence="13">
    <location>
        <begin position="48"/>
        <end position="280"/>
    </location>
</feature>
<dbReference type="GO" id="GO:0008720">
    <property type="term" value="F:D-lactate dehydrogenase (NAD+) activity"/>
    <property type="evidence" value="ECO:0007669"/>
    <property type="project" value="TreeGrafter"/>
</dbReference>
<dbReference type="SUPFAM" id="SSF56176">
    <property type="entry name" value="FAD-binding/transporter-associated domain-like"/>
    <property type="match status" value="1"/>
</dbReference>
<dbReference type="STRING" id="267850.ADINL_1654"/>
<dbReference type="GO" id="GO:0071949">
    <property type="term" value="F:FAD binding"/>
    <property type="evidence" value="ECO:0007669"/>
    <property type="project" value="InterPro"/>
</dbReference>
<dbReference type="EMBL" id="JMSZ01000021">
    <property type="protein sequence ID" value="KDE40017.1"/>
    <property type="molecule type" value="Genomic_DNA"/>
</dbReference>
<dbReference type="InterPro" id="IPR016166">
    <property type="entry name" value="FAD-bd_PCMH"/>
</dbReference>
<accession>A0A063Y6H7</accession>
<dbReference type="InterPro" id="IPR004113">
    <property type="entry name" value="FAD-bd_oxidored_4_C"/>
</dbReference>
<evidence type="ECO:0000256" key="12">
    <source>
        <dbReference type="ARBA" id="ARBA00067680"/>
    </source>
</evidence>
<dbReference type="SUPFAM" id="SSF55103">
    <property type="entry name" value="FAD-linked oxidases, C-terminal domain"/>
    <property type="match status" value="1"/>
</dbReference>
<evidence type="ECO:0000256" key="1">
    <source>
        <dbReference type="ARBA" id="ARBA00001974"/>
    </source>
</evidence>
<evidence type="ECO:0000256" key="6">
    <source>
        <dbReference type="ARBA" id="ARBA00023002"/>
    </source>
</evidence>
<keyword evidence="7" id="KW-0408">Iron</keyword>
<reference evidence="14 15" key="1">
    <citation type="journal article" date="2005" name="Int. J. Syst. Evol. Microbiol.">
        <title>Nitrincola lacisaponensis gen. nov., sp. nov., a novel alkaliphilic bacterium isolated from an alkaline, saline lake.</title>
        <authorList>
            <person name="Dimitriu P.A."/>
            <person name="Shukla S.K."/>
            <person name="Conradt J."/>
            <person name="Marquez M.C."/>
            <person name="Ventosa A."/>
            <person name="Maglia A."/>
            <person name="Peyton B.M."/>
            <person name="Pinkart H.C."/>
            <person name="Mormile M.R."/>
        </authorList>
    </citation>
    <scope>NUCLEOTIDE SEQUENCE [LARGE SCALE GENOMIC DNA]</scope>
    <source>
        <strain evidence="14 15">4CA</strain>
    </source>
</reference>